<dbReference type="InterPro" id="IPR011014">
    <property type="entry name" value="MscS_channel_TM-2"/>
</dbReference>
<evidence type="ECO:0000313" key="12">
    <source>
        <dbReference type="EMBL" id="MDT0616878.1"/>
    </source>
</evidence>
<dbReference type="Pfam" id="PF21082">
    <property type="entry name" value="MS_channel_3rd"/>
    <property type="match status" value="1"/>
</dbReference>
<dbReference type="EMBL" id="JAVRHY010000001">
    <property type="protein sequence ID" value="MDT0616878.1"/>
    <property type="molecule type" value="Genomic_DNA"/>
</dbReference>
<feature type="domain" description="Mechanosensitive ion channel transmembrane helices 2/3" evidence="11">
    <location>
        <begin position="145"/>
        <end position="186"/>
    </location>
</feature>
<comment type="subcellular location">
    <subcellularLocation>
        <location evidence="1">Cell membrane</location>
        <topology evidence="1">Multi-pass membrane protein</topology>
    </subcellularLocation>
</comment>
<dbReference type="PANTHER" id="PTHR43634:SF2">
    <property type="entry name" value="LOW CONDUCTANCE MECHANOSENSITIVE CHANNEL YNAI"/>
    <property type="match status" value="1"/>
</dbReference>
<evidence type="ECO:0000256" key="2">
    <source>
        <dbReference type="ARBA" id="ARBA00008017"/>
    </source>
</evidence>
<accession>A0ABU3B3Z2</accession>
<evidence type="ECO:0000256" key="7">
    <source>
        <dbReference type="SAM" id="MobiDB-lite"/>
    </source>
</evidence>
<evidence type="ECO:0000259" key="11">
    <source>
        <dbReference type="Pfam" id="PF21088"/>
    </source>
</evidence>
<dbReference type="InterPro" id="IPR023408">
    <property type="entry name" value="MscS_beta-dom_sf"/>
</dbReference>
<name>A0ABU3B3Z2_9GAMM</name>
<feature type="transmembrane region" description="Helical" evidence="8">
    <location>
        <begin position="102"/>
        <end position="120"/>
    </location>
</feature>
<evidence type="ECO:0000256" key="1">
    <source>
        <dbReference type="ARBA" id="ARBA00004651"/>
    </source>
</evidence>
<evidence type="ECO:0000259" key="10">
    <source>
        <dbReference type="Pfam" id="PF21082"/>
    </source>
</evidence>
<keyword evidence="13" id="KW-1185">Reference proteome</keyword>
<keyword evidence="3" id="KW-1003">Cell membrane</keyword>
<keyword evidence="5 8" id="KW-1133">Transmembrane helix</keyword>
<dbReference type="PANTHER" id="PTHR43634">
    <property type="entry name" value="OW CONDUCTANCE MECHANOSENSITIVE CHANNEL"/>
    <property type="match status" value="1"/>
</dbReference>
<feature type="transmembrane region" description="Helical" evidence="8">
    <location>
        <begin position="179"/>
        <end position="201"/>
    </location>
</feature>
<dbReference type="InterPro" id="IPR049278">
    <property type="entry name" value="MS_channel_C"/>
</dbReference>
<keyword evidence="6 8" id="KW-0472">Membrane</keyword>
<dbReference type="InterPro" id="IPR011066">
    <property type="entry name" value="MscS_channel_C_sf"/>
</dbReference>
<dbReference type="Gene3D" id="1.10.287.1260">
    <property type="match status" value="1"/>
</dbReference>
<evidence type="ECO:0000256" key="8">
    <source>
        <dbReference type="SAM" id="Phobius"/>
    </source>
</evidence>
<dbReference type="Gene3D" id="3.30.70.100">
    <property type="match status" value="1"/>
</dbReference>
<comment type="similarity">
    <text evidence="2">Belongs to the MscS (TC 1.A.23) family.</text>
</comment>
<dbReference type="Pfam" id="PF00924">
    <property type="entry name" value="MS_channel_2nd"/>
    <property type="match status" value="1"/>
</dbReference>
<feature type="transmembrane region" description="Helical" evidence="8">
    <location>
        <begin position="22"/>
        <end position="43"/>
    </location>
</feature>
<dbReference type="InterPro" id="IPR045042">
    <property type="entry name" value="YnaI-like"/>
</dbReference>
<evidence type="ECO:0000256" key="5">
    <source>
        <dbReference type="ARBA" id="ARBA00022989"/>
    </source>
</evidence>
<evidence type="ECO:0000256" key="6">
    <source>
        <dbReference type="ARBA" id="ARBA00023136"/>
    </source>
</evidence>
<sequence>MLETLSNGWIALEDFRTRWGEIADIFLVVLAVVVINLILRLAFRQLAKRVEHTRSVWDDAIYESLSGPLRGAVWVGGLSLAASIGSPDPESIIGTWLPDARLVAYAGIVIWFVLSLITAVEKNMLVHAARRGDPLDETTADAIAKLLRLAAMITGALVVLQTLGVSISGLLAFGGVGGIAIGFAAKDVIANLLGGLTIYLNRPFSVGDWIRSPDRDIEGVVEAVGWRATSVRRFDKRALYVPNAAFTTISLENPSRMTHRQINETVGLRYEDSALVGPVVSDIREMIESHPDIDTSQTILVYFNRFAPSSLELFIYCFTVTTGWGDFLAVKQDVLTRCHDIISGHGAEVAFPTTTVHLARNDDDDADGKMARGRPGTGAPKDPEQQGSTDDDA</sequence>
<dbReference type="InterPro" id="IPR049142">
    <property type="entry name" value="MS_channel_1st"/>
</dbReference>
<dbReference type="InterPro" id="IPR010920">
    <property type="entry name" value="LSM_dom_sf"/>
</dbReference>
<keyword evidence="4 8" id="KW-0812">Transmembrane</keyword>
<feature type="transmembrane region" description="Helical" evidence="8">
    <location>
        <begin position="149"/>
        <end position="173"/>
    </location>
</feature>
<feature type="region of interest" description="Disordered" evidence="7">
    <location>
        <begin position="359"/>
        <end position="393"/>
    </location>
</feature>
<evidence type="ECO:0000259" key="9">
    <source>
        <dbReference type="Pfam" id="PF00924"/>
    </source>
</evidence>
<evidence type="ECO:0000313" key="13">
    <source>
        <dbReference type="Proteomes" id="UP001259982"/>
    </source>
</evidence>
<dbReference type="SUPFAM" id="SSF82861">
    <property type="entry name" value="Mechanosensitive channel protein MscS (YggB), transmembrane region"/>
    <property type="match status" value="1"/>
</dbReference>
<feature type="domain" description="Mechanosensitive ion channel MscS C-terminal" evidence="10">
    <location>
        <begin position="265"/>
        <end position="348"/>
    </location>
</feature>
<dbReference type="SUPFAM" id="SSF50182">
    <property type="entry name" value="Sm-like ribonucleoproteins"/>
    <property type="match status" value="1"/>
</dbReference>
<organism evidence="12 13">
    <name type="scientific">Spectribacter acetivorans</name>
    <dbReference type="NCBI Taxonomy" id="3075603"/>
    <lineage>
        <taxon>Bacteria</taxon>
        <taxon>Pseudomonadati</taxon>
        <taxon>Pseudomonadota</taxon>
        <taxon>Gammaproteobacteria</taxon>
        <taxon>Salinisphaerales</taxon>
        <taxon>Salinisphaeraceae</taxon>
        <taxon>Spectribacter</taxon>
    </lineage>
</organism>
<dbReference type="RefSeq" id="WP_311656378.1">
    <property type="nucleotide sequence ID" value="NZ_JAVRHY010000001.1"/>
</dbReference>
<dbReference type="SUPFAM" id="SSF82689">
    <property type="entry name" value="Mechanosensitive channel protein MscS (YggB), C-terminal domain"/>
    <property type="match status" value="1"/>
</dbReference>
<dbReference type="Proteomes" id="UP001259982">
    <property type="component" value="Unassembled WGS sequence"/>
</dbReference>
<evidence type="ECO:0000256" key="3">
    <source>
        <dbReference type="ARBA" id="ARBA00022475"/>
    </source>
</evidence>
<evidence type="ECO:0000256" key="4">
    <source>
        <dbReference type="ARBA" id="ARBA00022692"/>
    </source>
</evidence>
<feature type="domain" description="Mechanosensitive ion channel MscS" evidence="9">
    <location>
        <begin position="187"/>
        <end position="256"/>
    </location>
</feature>
<comment type="caution">
    <text evidence="12">The sequence shown here is derived from an EMBL/GenBank/DDBJ whole genome shotgun (WGS) entry which is preliminary data.</text>
</comment>
<protein>
    <submittedName>
        <fullName evidence="12">Mechanosensitive ion channel family protein</fullName>
    </submittedName>
</protein>
<reference evidence="12 13" key="1">
    <citation type="submission" date="2023-09" db="EMBL/GenBank/DDBJ databases">
        <authorList>
            <person name="Rey-Velasco X."/>
        </authorList>
    </citation>
    <scope>NUCLEOTIDE SEQUENCE [LARGE SCALE GENOMIC DNA]</scope>
    <source>
        <strain evidence="12 13">P385</strain>
    </source>
</reference>
<dbReference type="Pfam" id="PF21088">
    <property type="entry name" value="MS_channel_1st"/>
    <property type="match status" value="1"/>
</dbReference>
<gene>
    <name evidence="12" type="ORF">RM531_00180</name>
</gene>
<dbReference type="InterPro" id="IPR006685">
    <property type="entry name" value="MscS_channel_2nd"/>
</dbReference>
<proteinExistence type="inferred from homology"/>
<dbReference type="Gene3D" id="2.30.30.60">
    <property type="match status" value="1"/>
</dbReference>